<proteinExistence type="predicted"/>
<keyword evidence="5" id="KW-1185">Reference proteome</keyword>
<dbReference type="PANTHER" id="PTHR42899:SF1">
    <property type="entry name" value="SPERMATOGENESIS-ASSOCIATED PROTEIN 20"/>
    <property type="match status" value="1"/>
</dbReference>
<accession>A0A8J7FF63</accession>
<dbReference type="GO" id="GO:0005975">
    <property type="term" value="P:carbohydrate metabolic process"/>
    <property type="evidence" value="ECO:0007669"/>
    <property type="project" value="InterPro"/>
</dbReference>
<dbReference type="EMBL" id="JADEYS010000013">
    <property type="protein sequence ID" value="MBE9398299.1"/>
    <property type="molecule type" value="Genomic_DNA"/>
</dbReference>
<feature type="domain" description="Spermatogenesis-associated protein 20-like TRX" evidence="3">
    <location>
        <begin position="36"/>
        <end position="130"/>
    </location>
</feature>
<dbReference type="Pfam" id="PF03190">
    <property type="entry name" value="Thioredox_DsbH"/>
    <property type="match status" value="1"/>
</dbReference>
<evidence type="ECO:0000313" key="4">
    <source>
        <dbReference type="EMBL" id="MBE9398299.1"/>
    </source>
</evidence>
<dbReference type="Gene3D" id="1.50.10.10">
    <property type="match status" value="1"/>
</dbReference>
<dbReference type="PANTHER" id="PTHR42899">
    <property type="entry name" value="SPERMATOGENESIS-ASSOCIATED PROTEIN 20"/>
    <property type="match status" value="1"/>
</dbReference>
<comment type="caution">
    <text evidence="4">The sequence shown here is derived from an EMBL/GenBank/DDBJ whole genome shotgun (WGS) entry which is preliminary data.</text>
</comment>
<dbReference type="AlphaFoldDB" id="A0A8J7FF63"/>
<sequence>MHQANPVFRCASYVFSISLVFLLSISTTFAANFGHEDGIQWQPWAQSTFAKAKAENKLILINVGMEGCTACNRMERVTYRNQAVIDLINQHFIAVAVDAQARPDIGERYSDWAWPATAFLLPNATQVFAMAGNKLPRNFIPMLDDLVSQHQQGTLKPDPNSPYAAPSQPVDTELTRVRDRVRMQLDRAYNEKTNSWGRWGINTEVVGPRLHHLYYRAHLYDNAELRNMALKVSDSFIRALDPVWGGIYQVPIAPAISQLPDRFNKLRAIPEKRIGNQANALLALSEAYQLTNDEKYRRAATEVDRYLNDWMLSPNQTWYANQKDEPAGLPHNWWPQDYWLLTTDAERRKYGIPPIDHAVYTDKNAEVISAYTRAYEVFKNKDYLGRAIKAADHLLTERLQPDGWMRQSVDNQQMSADQRVHPHTEELRPFLRPQAQFGTALLDLYQATGQARWLQQARTLADAMLTTLYDHQNNGFFATTPDDTASLIPPRKPLEDNALAASFFYDLHILTKDPRYQPIAEATIRAVATPDILAREGKMTGKTALALEQLTAAYVEFSVVGAPDSPIAQALYTAGMDTHHPRKLLHYEKPGRYPDLGKPVVFICNPDRCSVPLFTPEQVRETAATFRAGATSL</sequence>
<evidence type="ECO:0000313" key="5">
    <source>
        <dbReference type="Proteomes" id="UP000640333"/>
    </source>
</evidence>
<evidence type="ECO:0000256" key="1">
    <source>
        <dbReference type="SAM" id="MobiDB-lite"/>
    </source>
</evidence>
<feature type="region of interest" description="Disordered" evidence="1">
    <location>
        <begin position="150"/>
        <end position="171"/>
    </location>
</feature>
<dbReference type="InterPro" id="IPR004879">
    <property type="entry name" value="Ssp411-like_TRX"/>
</dbReference>
<dbReference type="RefSeq" id="WP_193953924.1">
    <property type="nucleotide sequence ID" value="NZ_JADEYS010000013.1"/>
</dbReference>
<dbReference type="Gene3D" id="1.50.10.20">
    <property type="match status" value="1"/>
</dbReference>
<reference evidence="4" key="1">
    <citation type="submission" date="2020-10" db="EMBL/GenBank/DDBJ databases">
        <title>Bacterium isolated from coastal waters sediment.</title>
        <authorList>
            <person name="Chen R.-J."/>
            <person name="Lu D.-C."/>
            <person name="Zhu K.-L."/>
            <person name="Du Z.-J."/>
        </authorList>
    </citation>
    <scope>NUCLEOTIDE SEQUENCE</scope>
    <source>
        <strain evidence="4">N1Y112</strain>
    </source>
</reference>
<dbReference type="Gene3D" id="3.40.30.10">
    <property type="entry name" value="Glutaredoxin"/>
    <property type="match status" value="1"/>
</dbReference>
<dbReference type="InterPro" id="IPR012341">
    <property type="entry name" value="6hp_glycosidase-like_sf"/>
</dbReference>
<feature type="signal peptide" evidence="2">
    <location>
        <begin position="1"/>
        <end position="30"/>
    </location>
</feature>
<dbReference type="SUPFAM" id="SSF52833">
    <property type="entry name" value="Thioredoxin-like"/>
    <property type="match status" value="1"/>
</dbReference>
<feature type="chain" id="PRO_5035154301" evidence="2">
    <location>
        <begin position="31"/>
        <end position="633"/>
    </location>
</feature>
<dbReference type="InterPro" id="IPR008928">
    <property type="entry name" value="6-hairpin_glycosidase_sf"/>
</dbReference>
<evidence type="ECO:0000256" key="2">
    <source>
        <dbReference type="SAM" id="SignalP"/>
    </source>
</evidence>
<keyword evidence="2" id="KW-0732">Signal</keyword>
<dbReference type="InterPro" id="IPR024705">
    <property type="entry name" value="Ssp411"/>
</dbReference>
<dbReference type="PIRSF" id="PIRSF006402">
    <property type="entry name" value="UCP006402_thioredoxin"/>
    <property type="match status" value="1"/>
</dbReference>
<dbReference type="Proteomes" id="UP000640333">
    <property type="component" value="Unassembled WGS sequence"/>
</dbReference>
<dbReference type="InterPro" id="IPR036249">
    <property type="entry name" value="Thioredoxin-like_sf"/>
</dbReference>
<gene>
    <name evidence="4" type="ORF">IOQ59_13640</name>
</gene>
<name>A0A8J7FF63_9GAMM</name>
<organism evidence="4 5">
    <name type="scientific">Pontibacterium sinense</name>
    <dbReference type="NCBI Taxonomy" id="2781979"/>
    <lineage>
        <taxon>Bacteria</taxon>
        <taxon>Pseudomonadati</taxon>
        <taxon>Pseudomonadota</taxon>
        <taxon>Gammaproteobacteria</taxon>
        <taxon>Oceanospirillales</taxon>
        <taxon>Oceanospirillaceae</taxon>
        <taxon>Pontibacterium</taxon>
    </lineage>
</organism>
<protein>
    <submittedName>
        <fullName evidence="4">Thioredoxin domain-containing protein</fullName>
    </submittedName>
</protein>
<evidence type="ECO:0000259" key="3">
    <source>
        <dbReference type="Pfam" id="PF03190"/>
    </source>
</evidence>
<dbReference type="SUPFAM" id="SSF48208">
    <property type="entry name" value="Six-hairpin glycosidases"/>
    <property type="match status" value="1"/>
</dbReference>